<dbReference type="InterPro" id="IPR008538">
    <property type="entry name" value="Uma2"/>
</dbReference>
<dbReference type="OrthoDB" id="510891at2"/>
<evidence type="ECO:0000259" key="1">
    <source>
        <dbReference type="Pfam" id="PF05685"/>
    </source>
</evidence>
<name>A0A1E5QME4_9CYAN</name>
<proteinExistence type="predicted"/>
<dbReference type="SUPFAM" id="SSF52980">
    <property type="entry name" value="Restriction endonuclease-like"/>
    <property type="match status" value="1"/>
</dbReference>
<evidence type="ECO:0000313" key="2">
    <source>
        <dbReference type="EMBL" id="OEJ75798.1"/>
    </source>
</evidence>
<dbReference type="Pfam" id="PF05685">
    <property type="entry name" value="Uma2"/>
    <property type="match status" value="1"/>
</dbReference>
<dbReference type="STRING" id="1781255.BH720_07655"/>
<dbReference type="AlphaFoldDB" id="A0A1E5QME4"/>
<reference evidence="2" key="1">
    <citation type="submission" date="2016-09" db="EMBL/GenBank/DDBJ databases">
        <title>Draft genome of thermotolerant cyanobacterium Desertifilum sp. strain IPPAS B-1220.</title>
        <authorList>
            <person name="Sinetova M.A."/>
            <person name="Bolakhan K."/>
            <person name="Zayadan B.K."/>
            <person name="Mironov K.S."/>
            <person name="Ustinova V."/>
            <person name="Kupriyanova E.V."/>
            <person name="Sidorov R.A."/>
            <person name="Skrypnik A.N."/>
            <person name="Gogoleva N.E."/>
            <person name="Gogolev Y.V."/>
            <person name="Los D.A."/>
        </authorList>
    </citation>
    <scope>NUCLEOTIDE SEQUENCE [LARGE SCALE GENOMIC DNA]</scope>
    <source>
        <strain evidence="2">IPPAS B-1220</strain>
    </source>
</reference>
<accession>A0A1E5QME4</accession>
<dbReference type="RefSeq" id="WP_069966590.1">
    <property type="nucleotide sequence ID" value="NZ_CM124774.1"/>
</dbReference>
<dbReference type="Gene3D" id="3.90.1570.10">
    <property type="entry name" value="tt1808, chain A"/>
    <property type="match status" value="1"/>
</dbReference>
<feature type="domain" description="Putative restriction endonuclease" evidence="1">
    <location>
        <begin position="40"/>
        <end position="184"/>
    </location>
</feature>
<protein>
    <recommendedName>
        <fullName evidence="1">Putative restriction endonuclease domain-containing protein</fullName>
    </recommendedName>
</protein>
<dbReference type="EMBL" id="MJGC01000044">
    <property type="protein sequence ID" value="OEJ75798.1"/>
    <property type="molecule type" value="Genomic_DNA"/>
</dbReference>
<dbReference type="CDD" id="cd06260">
    <property type="entry name" value="DUF820-like"/>
    <property type="match status" value="1"/>
</dbReference>
<comment type="caution">
    <text evidence="2">The sequence shown here is derived from an EMBL/GenBank/DDBJ whole genome shotgun (WGS) entry which is preliminary data.</text>
</comment>
<sequence>MLNLLQKLNSWEELTRQLGLQNVDSDQILLMNGISWEIYEAFLESCKNTSHYRFKYLEGILEIVSPSRRHEFDKKIIALLLETYFIEIGIDFYPLGSTTFRREAAARGIEPDECYCFEVEKPIPDLAIEVVVTSGGINDLLIYQGLGVPEVWFWQNQQFSLYALRGDRYEPISKSEHLPNLDLNLLTRLIQSDDKPKDRIARFQQAIRNPETGLS</sequence>
<dbReference type="PANTHER" id="PTHR47152:SF4">
    <property type="entry name" value="SLR0445 PROTEIN"/>
    <property type="match status" value="1"/>
</dbReference>
<gene>
    <name evidence="2" type="ORF">BH720_07655</name>
</gene>
<organism evidence="2">
    <name type="scientific">Desertifilum tharense IPPAS B-1220</name>
    <dbReference type="NCBI Taxonomy" id="1781255"/>
    <lineage>
        <taxon>Bacteria</taxon>
        <taxon>Bacillati</taxon>
        <taxon>Cyanobacteriota</taxon>
        <taxon>Cyanophyceae</taxon>
        <taxon>Desertifilales</taxon>
        <taxon>Desertifilaceae</taxon>
        <taxon>Desertifilum</taxon>
    </lineage>
</organism>
<dbReference type="InterPro" id="IPR012296">
    <property type="entry name" value="Nuclease_put_TT1808"/>
</dbReference>
<dbReference type="PANTHER" id="PTHR47152">
    <property type="entry name" value="SLR2084 PROTEIN-RELATED"/>
    <property type="match status" value="1"/>
</dbReference>
<dbReference type="InterPro" id="IPR011335">
    <property type="entry name" value="Restrct_endonuc-II-like"/>
</dbReference>